<gene>
    <name evidence="10" type="ORF">HYH02_002489</name>
</gene>
<dbReference type="PROSITE" id="PS00107">
    <property type="entry name" value="PROTEIN_KINASE_ATP"/>
    <property type="match status" value="1"/>
</dbReference>
<feature type="transmembrane region" description="Helical" evidence="8">
    <location>
        <begin position="680"/>
        <end position="705"/>
    </location>
</feature>
<dbReference type="Gene3D" id="3.30.200.20">
    <property type="entry name" value="Phosphorylase Kinase, domain 1"/>
    <property type="match status" value="1"/>
</dbReference>
<dbReference type="SUPFAM" id="SSF56112">
    <property type="entry name" value="Protein kinase-like (PK-like)"/>
    <property type="match status" value="1"/>
</dbReference>
<feature type="compositionally biased region" description="Gly residues" evidence="7">
    <location>
        <begin position="1562"/>
        <end position="1571"/>
    </location>
</feature>
<keyword evidence="1" id="KW-0723">Serine/threonine-protein kinase</keyword>
<keyword evidence="5 6" id="KW-0067">ATP-binding</keyword>
<evidence type="ECO:0000256" key="5">
    <source>
        <dbReference type="ARBA" id="ARBA00022840"/>
    </source>
</evidence>
<dbReference type="GO" id="GO:0004674">
    <property type="term" value="F:protein serine/threonine kinase activity"/>
    <property type="evidence" value="ECO:0007669"/>
    <property type="project" value="UniProtKB-KW"/>
</dbReference>
<dbReference type="InterPro" id="IPR011009">
    <property type="entry name" value="Kinase-like_dom_sf"/>
</dbReference>
<keyword evidence="8" id="KW-0472">Membrane</keyword>
<evidence type="ECO:0000256" key="1">
    <source>
        <dbReference type="ARBA" id="ARBA00022527"/>
    </source>
</evidence>
<comment type="caution">
    <text evidence="10">The sequence shown here is derived from an EMBL/GenBank/DDBJ whole genome shotgun (WGS) entry which is preliminary data.</text>
</comment>
<name>A0A835WS45_9CHLO</name>
<dbReference type="EMBL" id="JAEHOD010000004">
    <property type="protein sequence ID" value="KAG2453164.1"/>
    <property type="molecule type" value="Genomic_DNA"/>
</dbReference>
<evidence type="ECO:0000256" key="7">
    <source>
        <dbReference type="SAM" id="MobiDB-lite"/>
    </source>
</evidence>
<keyword evidence="8" id="KW-1133">Transmembrane helix</keyword>
<protein>
    <recommendedName>
        <fullName evidence="9">Protein kinase domain-containing protein</fullName>
    </recommendedName>
</protein>
<dbReference type="Proteomes" id="UP000613740">
    <property type="component" value="Unassembled WGS sequence"/>
</dbReference>
<dbReference type="GO" id="GO:0005524">
    <property type="term" value="F:ATP binding"/>
    <property type="evidence" value="ECO:0007669"/>
    <property type="project" value="UniProtKB-UniRule"/>
</dbReference>
<feature type="region of interest" description="Disordered" evidence="7">
    <location>
        <begin position="856"/>
        <end position="875"/>
    </location>
</feature>
<evidence type="ECO:0000256" key="8">
    <source>
        <dbReference type="SAM" id="Phobius"/>
    </source>
</evidence>
<feature type="compositionally biased region" description="Low complexity" evidence="7">
    <location>
        <begin position="1677"/>
        <end position="1724"/>
    </location>
</feature>
<reference evidence="10" key="1">
    <citation type="journal article" date="2020" name="bioRxiv">
        <title>Comparative genomics of Chlamydomonas.</title>
        <authorList>
            <person name="Craig R.J."/>
            <person name="Hasan A.R."/>
            <person name="Ness R.W."/>
            <person name="Keightley P.D."/>
        </authorList>
    </citation>
    <scope>NUCLEOTIDE SEQUENCE</scope>
    <source>
        <strain evidence="10">CCAP 11/173</strain>
    </source>
</reference>
<feature type="domain" description="Protein kinase" evidence="9">
    <location>
        <begin position="981"/>
        <end position="1491"/>
    </location>
</feature>
<dbReference type="InterPro" id="IPR008271">
    <property type="entry name" value="Ser/Thr_kinase_AS"/>
</dbReference>
<dbReference type="PROSITE" id="PS50011">
    <property type="entry name" value="PROTEIN_KINASE_DOM"/>
    <property type="match status" value="1"/>
</dbReference>
<evidence type="ECO:0000256" key="4">
    <source>
        <dbReference type="ARBA" id="ARBA00022777"/>
    </source>
</evidence>
<dbReference type="SMART" id="SM00220">
    <property type="entry name" value="S_TKc"/>
    <property type="match status" value="1"/>
</dbReference>
<keyword evidence="11" id="KW-1185">Reference proteome</keyword>
<evidence type="ECO:0000256" key="6">
    <source>
        <dbReference type="PROSITE-ProRule" id="PRU10141"/>
    </source>
</evidence>
<dbReference type="InterPro" id="IPR051681">
    <property type="entry name" value="Ser/Thr_Kinases-Pseudokinases"/>
</dbReference>
<dbReference type="PANTHER" id="PTHR44329">
    <property type="entry name" value="SERINE/THREONINE-PROTEIN KINASE TNNI3K-RELATED"/>
    <property type="match status" value="1"/>
</dbReference>
<dbReference type="Pfam" id="PF07714">
    <property type="entry name" value="PK_Tyr_Ser-Thr"/>
    <property type="match status" value="2"/>
</dbReference>
<keyword evidence="4" id="KW-0418">Kinase</keyword>
<dbReference type="OrthoDB" id="544551at2759"/>
<feature type="region of interest" description="Disordered" evidence="7">
    <location>
        <begin position="714"/>
        <end position="766"/>
    </location>
</feature>
<feature type="binding site" evidence="6">
    <location>
        <position position="1008"/>
    </location>
    <ligand>
        <name>ATP</name>
        <dbReference type="ChEBI" id="CHEBI:30616"/>
    </ligand>
</feature>
<proteinExistence type="predicted"/>
<evidence type="ECO:0000313" key="10">
    <source>
        <dbReference type="EMBL" id="KAG2453164.1"/>
    </source>
</evidence>
<dbReference type="Gene3D" id="1.10.510.10">
    <property type="entry name" value="Transferase(Phosphotransferase) domain 1"/>
    <property type="match status" value="1"/>
</dbReference>
<feature type="region of interest" description="Disordered" evidence="7">
    <location>
        <begin position="1632"/>
        <end position="1734"/>
    </location>
</feature>
<dbReference type="PROSITE" id="PS00108">
    <property type="entry name" value="PROTEIN_KINASE_ST"/>
    <property type="match status" value="1"/>
</dbReference>
<evidence type="ECO:0000313" key="11">
    <source>
        <dbReference type="Proteomes" id="UP000613740"/>
    </source>
</evidence>
<organism evidence="10 11">
    <name type="scientific">Chlamydomonas schloesseri</name>
    <dbReference type="NCBI Taxonomy" id="2026947"/>
    <lineage>
        <taxon>Eukaryota</taxon>
        <taxon>Viridiplantae</taxon>
        <taxon>Chlorophyta</taxon>
        <taxon>core chlorophytes</taxon>
        <taxon>Chlorophyceae</taxon>
        <taxon>CS clade</taxon>
        <taxon>Chlamydomonadales</taxon>
        <taxon>Chlamydomonadaceae</taxon>
        <taxon>Chlamydomonas</taxon>
    </lineage>
</organism>
<dbReference type="InterPro" id="IPR001245">
    <property type="entry name" value="Ser-Thr/Tyr_kinase_cat_dom"/>
</dbReference>
<evidence type="ECO:0000259" key="9">
    <source>
        <dbReference type="PROSITE" id="PS50011"/>
    </source>
</evidence>
<feature type="compositionally biased region" description="Acidic residues" evidence="7">
    <location>
        <begin position="1572"/>
        <end position="1583"/>
    </location>
</feature>
<dbReference type="InterPro" id="IPR017441">
    <property type="entry name" value="Protein_kinase_ATP_BS"/>
</dbReference>
<dbReference type="PANTHER" id="PTHR44329:SF214">
    <property type="entry name" value="PROTEIN KINASE DOMAIN-CONTAINING PROTEIN"/>
    <property type="match status" value="1"/>
</dbReference>
<feature type="region of interest" description="Disordered" evidence="7">
    <location>
        <begin position="1070"/>
        <end position="1114"/>
    </location>
</feature>
<sequence length="1734" mass="177663">MQDLVFTLENWPDPVQISHSVTLYSPYRVALDFCGGGQPARVLFNVTSSGSLLLLRVFVRNFLPAKPQDLTGLGPVPALLSSGGRITINLGIFHMGPETVWALNAPASQSFWAQQRRSAGAITDVYSGQPLQLSTPALYLLKYSAADYALITSYVALDLRGCFSGSPTDVVLVVCLYTFADALRNPNARTAMVFHDVGLDRSVYNPRNPVTISTPTTFKACPGSHPSINLDFISTGIVVRTKVEFRGIRFRGVQSTNFTSWPPGISLLLCTFDVFDGGMVSLVNSTVEVQNLPGAVRILKALPAGTTMDASRPNLQPSVTAWPSSSELARAQTMLSNPRTVADGGSVLTAWSDKPVLVVAAAGSAAVAASGLTATSAAPTTSPPGFDVSQWLLTMNAWTQYASGNVDAGFTGSEPSSAAWSFDHVHVEQADVANLNTLCFSAPLEQGIIFRSQVAVVATDAQLRAALARAARYIQVVADIKFDPANWPTGDNALLVEAGIIEVRGCHPTAGQRYTVDLSNLRGVVRVAGRLIVEGDLRFTNLGWRTLPASDVLAVASGAVDLPILGAFQLVPNRAGTFGGLDMERVLLEELLDSTSAGLRPSDMLTVLHLTHLTPALRLRNATLLPDDGGVVMGVWAVQEDAGFAWTFVASKVQWTPQTADTDMWDLALPPDSSSGSVPVAAIAVPAAVGGALLVAVVVLTVLFVRLRHSKRSSRNHAADGEAKGPGGDRAAGEAGTCLRGHKDKGKDEAASGSSAGSDTINTAPGSPRGAAACVGGSGYGSGAAGGGSSPAAVGMFAAAAGGYAGGTAAAPAAGRPPSGSRSMSELSLAVTNGWGPGPGVGLAVSAAAVAATRAGEGTDGRRMSNVQEASSVVPPAKQLTLGSTRAGVGAGGTGPGMASAPVNAIFGAKLGLSAGTSARGGVTSATQDAAVLMLANTSSGGPRDRAAATPGPLEGIDAAKRAIQAGRPVLTTERNSLDDLELVSVLGEGSYGRVYRALWRGTTVAVKVILLPAHMSGRERHERMAVMEAAISSSLSHPNVVQTYTYTVEEVQGAKARAAAAKRLKTLLGSETGGPDELQGSGMSTGGPNPGLSGIQLGGDSATAAHTADTPAHHEQDLIGYEIRLVQEFCDQGSLRDKLNAKAFFKRVLAPGLQTATAVNSGATGGNLVAPSINTALAAGMALAQASRSYANGQAVVVAAAAGNTTTPGAVEPGVLMTGPQPGSLWAGPTTVPGAAAAPAAAGPCSGGPASFNAGGMQRPGSMPQMQAMAMAAAGATGSLQPRAPSMQQIQMRPAASSNLDVSVGAAAGSSSLSQTTPLVVDLAAVLDTAIDIARAVAHLHREGIVHADLKPRNVLLKGSTHDPRGFVAKVADFGLSMRLDKDETHVSNAFHGTLAYMAPETLLNGHVSRASDVYSFGILLYELYSGETAYKDVPKALLGHAITKDNLRPVFPPALGAPFEYQLLACRCWESNPEIRPEFDFIVDELKRLRCRMVAPVDDGTTGGAWNSMCPGAGAGLAPGTFGLPEQWAAPASSRLPATAGITGGCLLQSSSQSCSSSGSGRGLHSGSGGEEDGEEDEEDGSVTMSAAASVVVNAGPTPNCSGGGPAHAAIATVVLANANMAVPNWGDVRDRRQVPGASSGGLPGSSSLSVTIGAPTFAPSTLRRNTSPRHQHPHPQQQQAPQYPGSALGGSQLLGAAGAGHASGANSHQASRPVEFAVVAEETVEETPRSL</sequence>
<keyword evidence="2" id="KW-0808">Transferase</keyword>
<keyword evidence="8" id="KW-0812">Transmembrane</keyword>
<keyword evidence="3 6" id="KW-0547">Nucleotide-binding</keyword>
<evidence type="ECO:0000256" key="2">
    <source>
        <dbReference type="ARBA" id="ARBA00022679"/>
    </source>
</evidence>
<feature type="region of interest" description="Disordered" evidence="7">
    <location>
        <begin position="1556"/>
        <end position="1586"/>
    </location>
</feature>
<dbReference type="InterPro" id="IPR000719">
    <property type="entry name" value="Prot_kinase_dom"/>
</dbReference>
<evidence type="ECO:0000256" key="3">
    <source>
        <dbReference type="ARBA" id="ARBA00022741"/>
    </source>
</evidence>
<accession>A0A835WS45</accession>